<evidence type="ECO:0000313" key="1">
    <source>
        <dbReference type="EMBL" id="NRT91503.1"/>
    </source>
</evidence>
<dbReference type="EMBL" id="JABSWW010000001">
    <property type="protein sequence ID" value="NRT91503.1"/>
    <property type="molecule type" value="Genomic_DNA"/>
</dbReference>
<comment type="caution">
    <text evidence="1">The sequence shown here is derived from an EMBL/GenBank/DDBJ whole genome shotgun (WGS) entry which is preliminary data.</text>
</comment>
<reference evidence="1" key="1">
    <citation type="submission" date="2020-05" db="EMBL/GenBank/DDBJ databases">
        <authorList>
            <person name="Brown S."/>
            <person name="Huntemann M."/>
            <person name="Clum A."/>
            <person name="Spunde A."/>
            <person name="Palaniappan K."/>
            <person name="Ritter S."/>
            <person name="Mikhailova N."/>
            <person name="Chen I.-M."/>
            <person name="Stamatis D."/>
            <person name="Reddy T."/>
            <person name="O'Malley R."/>
            <person name="Daum C."/>
            <person name="Shapiro N."/>
            <person name="Ivanova N."/>
            <person name="Kyrpides N."/>
            <person name="Woyke T."/>
        </authorList>
    </citation>
    <scope>NUCLEOTIDE SEQUENCE</scope>
    <source>
        <strain evidence="1">DJ080</strain>
    </source>
</reference>
<gene>
    <name evidence="1" type="ORF">B0H41_005182</name>
</gene>
<proteinExistence type="predicted"/>
<evidence type="ECO:0000313" key="2">
    <source>
        <dbReference type="Proteomes" id="UP001193748"/>
    </source>
</evidence>
<reference evidence="1" key="2">
    <citation type="journal article" date="2022" name="Nat. Biotechnol.">
        <title>Carbon-negative production of acetone and isopropanol by gas fermentation at industrial pilot scale.</title>
        <authorList>
            <person name="Liew F.E."/>
            <person name="Nogle R."/>
            <person name="Abdalla T."/>
            <person name="Rasor B.J."/>
            <person name="Canter C."/>
            <person name="Jensen R.O."/>
            <person name="Wang L."/>
            <person name="Strutz J."/>
            <person name="Chirania P."/>
            <person name="De Tissera S."/>
            <person name="Mueller A.P."/>
            <person name="Ruan Z."/>
            <person name="Gao A."/>
            <person name="Tran L."/>
            <person name="Engle N.L."/>
            <person name="Bromley J.C."/>
            <person name="Daniell J."/>
            <person name="Conrado R."/>
            <person name="Tschaplinski T.J."/>
            <person name="Giannone R.J."/>
            <person name="Hettich R.L."/>
            <person name="Karim A.S."/>
            <person name="Simpson S.D."/>
            <person name="Brown S.D."/>
            <person name="Leang C."/>
            <person name="Jewett M.C."/>
            <person name="Kopke M."/>
        </authorList>
    </citation>
    <scope>NUCLEOTIDE SEQUENCE</scope>
    <source>
        <strain evidence="1">DJ080</strain>
    </source>
</reference>
<dbReference type="AlphaFoldDB" id="A0AAX0BAD4"/>
<accession>A0AAX0BAD4</accession>
<sequence length="168" mass="19480">MEYVIKNLKDSYIKGYLVDIINNKGFNNDIKVKLISNLMNDIVNETKGIENINKLESIVDKVCSNRVSEMSNRVLDKLDNTMKKYINKQDEKFEKLNKQLDYLKFKSDLENGLLDYDTIMDSALESDNENINLLASEYILTNTFTLGDLNLMNQCEQLARSFKSIIEE</sequence>
<name>A0AAX0BAD4_CLOBE</name>
<dbReference type="Proteomes" id="UP001193748">
    <property type="component" value="Unassembled WGS sequence"/>
</dbReference>
<dbReference type="RefSeq" id="WP_173711988.1">
    <property type="nucleotide sequence ID" value="NZ_JABSWW010000001.1"/>
</dbReference>
<protein>
    <submittedName>
        <fullName evidence="1">Uncharacterized protein</fullName>
    </submittedName>
</protein>
<organism evidence="1 2">
    <name type="scientific">Clostridium beijerinckii</name>
    <name type="common">Clostridium MP</name>
    <dbReference type="NCBI Taxonomy" id="1520"/>
    <lineage>
        <taxon>Bacteria</taxon>
        <taxon>Bacillati</taxon>
        <taxon>Bacillota</taxon>
        <taxon>Clostridia</taxon>
        <taxon>Eubacteriales</taxon>
        <taxon>Clostridiaceae</taxon>
        <taxon>Clostridium</taxon>
    </lineage>
</organism>